<dbReference type="Proteomes" id="UP000002411">
    <property type="component" value="Chromosome"/>
</dbReference>
<accession>A5N3R2</accession>
<dbReference type="AlphaFoldDB" id="A5N3R2"/>
<dbReference type="RefSeq" id="WP_012104092.1">
    <property type="nucleotide sequence ID" value="NC_009706.1"/>
</dbReference>
<keyword evidence="2" id="KW-1185">Reference proteome</keyword>
<dbReference type="KEGG" id="ckl:CKL_3773"/>
<evidence type="ECO:0000313" key="1">
    <source>
        <dbReference type="EMBL" id="EDK35758.1"/>
    </source>
</evidence>
<organism evidence="1 2">
    <name type="scientific">Clostridium kluyveri (strain ATCC 8527 / DSM 555 / NBRC 12016 / NCIMB 10680 / K1)</name>
    <dbReference type="NCBI Taxonomy" id="431943"/>
    <lineage>
        <taxon>Bacteria</taxon>
        <taxon>Bacillati</taxon>
        <taxon>Bacillota</taxon>
        <taxon>Clostridia</taxon>
        <taxon>Eubacteriales</taxon>
        <taxon>Clostridiaceae</taxon>
        <taxon>Clostridium</taxon>
    </lineage>
</organism>
<protein>
    <submittedName>
        <fullName evidence="1">Uncharacterized protein</fullName>
    </submittedName>
</protein>
<evidence type="ECO:0000313" key="2">
    <source>
        <dbReference type="Proteomes" id="UP000002411"/>
    </source>
</evidence>
<reference evidence="1 2" key="1">
    <citation type="journal article" date="2008" name="Proc. Natl. Acad. Sci. U.S.A.">
        <title>The genome of Clostridium kluyveri, a strict anaerobe with unique metabolic features.</title>
        <authorList>
            <person name="Seedorf H."/>
            <person name="Fricke W.F."/>
            <person name="Veith B."/>
            <person name="Brueggemann H."/>
            <person name="Liesegang H."/>
            <person name="Strittmatter A."/>
            <person name="Miethke M."/>
            <person name="Buckel W."/>
            <person name="Hinderberger J."/>
            <person name="Li F."/>
            <person name="Hagemeier C."/>
            <person name="Thauer R.K."/>
            <person name="Gottschalk G."/>
        </authorList>
    </citation>
    <scope>NUCLEOTIDE SEQUENCE [LARGE SCALE GENOMIC DNA]</scope>
    <source>
        <strain evidence="2">ATCC 8527 / DSM 555 / NCIMB 10680</strain>
    </source>
</reference>
<sequence>MKDNVTKVDFSKNKRTEKRTLLISIKRFFIGLFGSKNTNKEDNKIIPYSRYIS</sequence>
<proteinExistence type="predicted"/>
<dbReference type="EMBL" id="CP000673">
    <property type="protein sequence ID" value="EDK35758.1"/>
    <property type="molecule type" value="Genomic_DNA"/>
</dbReference>
<dbReference type="HOGENOM" id="CLU_3060182_0_0_9"/>
<gene>
    <name evidence="1" type="ordered locus">CKL_3773</name>
</gene>
<name>A5N3R2_CLOK5</name>